<dbReference type="GO" id="GO:0006508">
    <property type="term" value="P:proteolysis"/>
    <property type="evidence" value="ECO:0007669"/>
    <property type="project" value="InterPro"/>
</dbReference>
<evidence type="ECO:0000256" key="1">
    <source>
        <dbReference type="ARBA" id="ARBA00007447"/>
    </source>
</evidence>
<evidence type="ECO:0000256" key="2">
    <source>
        <dbReference type="PIRSR" id="PIRSR601461-1"/>
    </source>
</evidence>
<feature type="active site" evidence="2">
    <location>
        <position position="352"/>
    </location>
</feature>
<dbReference type="SUPFAM" id="SSF50630">
    <property type="entry name" value="Acid proteases"/>
    <property type="match status" value="1"/>
</dbReference>
<dbReference type="InterPro" id="IPR021109">
    <property type="entry name" value="Peptidase_aspartic_dom_sf"/>
</dbReference>
<protein>
    <recommendedName>
        <fullName evidence="4">Peptidase A1 domain-containing protein</fullName>
    </recommendedName>
</protein>
<evidence type="ECO:0000313" key="6">
    <source>
        <dbReference type="Proteomes" id="UP001314170"/>
    </source>
</evidence>
<dbReference type="PANTHER" id="PTHR13683">
    <property type="entry name" value="ASPARTYL PROTEASES"/>
    <property type="match status" value="1"/>
</dbReference>
<proteinExistence type="inferred from homology"/>
<feature type="chain" id="PRO_5043886525" description="Peptidase A1 domain-containing protein" evidence="3">
    <location>
        <begin position="33"/>
        <end position="473"/>
    </location>
</feature>
<feature type="signal peptide" evidence="3">
    <location>
        <begin position="1"/>
        <end position="32"/>
    </location>
</feature>
<dbReference type="GO" id="GO:0004190">
    <property type="term" value="F:aspartic-type endopeptidase activity"/>
    <property type="evidence" value="ECO:0007669"/>
    <property type="project" value="InterPro"/>
</dbReference>
<dbReference type="Pfam" id="PF14541">
    <property type="entry name" value="TAXi_C"/>
    <property type="match status" value="1"/>
</dbReference>
<dbReference type="Pfam" id="PF14543">
    <property type="entry name" value="TAXi_N"/>
    <property type="match status" value="1"/>
</dbReference>
<dbReference type="AlphaFoldDB" id="A0AAV1SMD9"/>
<accession>A0AAV1SMD9</accession>
<feature type="domain" description="Peptidase A1" evidence="4">
    <location>
        <begin position="139"/>
        <end position="468"/>
    </location>
</feature>
<organism evidence="5 6">
    <name type="scientific">Dovyalis caffra</name>
    <dbReference type="NCBI Taxonomy" id="77055"/>
    <lineage>
        <taxon>Eukaryota</taxon>
        <taxon>Viridiplantae</taxon>
        <taxon>Streptophyta</taxon>
        <taxon>Embryophyta</taxon>
        <taxon>Tracheophyta</taxon>
        <taxon>Spermatophyta</taxon>
        <taxon>Magnoliopsida</taxon>
        <taxon>eudicotyledons</taxon>
        <taxon>Gunneridae</taxon>
        <taxon>Pentapetalae</taxon>
        <taxon>rosids</taxon>
        <taxon>fabids</taxon>
        <taxon>Malpighiales</taxon>
        <taxon>Salicaceae</taxon>
        <taxon>Flacourtieae</taxon>
        <taxon>Dovyalis</taxon>
    </lineage>
</organism>
<reference evidence="5 6" key="1">
    <citation type="submission" date="2024-01" db="EMBL/GenBank/DDBJ databases">
        <authorList>
            <person name="Waweru B."/>
        </authorList>
    </citation>
    <scope>NUCLEOTIDE SEQUENCE [LARGE SCALE GENOMIC DNA]</scope>
</reference>
<dbReference type="FunFam" id="2.40.70.10:FF:000031">
    <property type="entry name" value="Aspartyl protease AED1"/>
    <property type="match status" value="1"/>
</dbReference>
<gene>
    <name evidence="5" type="ORF">DCAF_LOCUS25028</name>
</gene>
<feature type="active site" evidence="2">
    <location>
        <position position="157"/>
    </location>
</feature>
<name>A0AAV1SMD9_9ROSI</name>
<dbReference type="EMBL" id="CAWUPB010001194">
    <property type="protein sequence ID" value="CAK7354024.1"/>
    <property type="molecule type" value="Genomic_DNA"/>
</dbReference>
<evidence type="ECO:0000256" key="3">
    <source>
        <dbReference type="SAM" id="SignalP"/>
    </source>
</evidence>
<sequence length="473" mass="52123">MATLVSSNSPLARVLYSFLLFCLLSSVKKDNAVEGTKAYFHTLKINSRPLLDVCKESSKGTSVLNKGSASLKVVHKYGPCYRHKRSIPPPSFIEILRRDKLRVDSIIQSRRSMNWARNVEHMKSGIPFRGLSKDTISDYVVNIGLGTPTKEVPLIFDTGSGLIWTQCKPCKPCYGNAPVFDPTKSTSFKGIPCSSKQCLRIEEAVCSSNSKCSYIVGYVDNTTSTGIYATETITFNQSNYDFRNILIGCSNQISGDLDQDNSGILGLNRQPISFPSQTADKFNELFSYCIPSTPGSTGYLTFGGEVSTDVKFSPVSNRAASSDYDIEMTGISVGGRKLLIDVSVFKIRCAIDSGTVFTRLPPKAYKALRSMFREMMKSYPLVDIDETLDTCYNFRNYKTVTIPAVSVFFKGGVEVDINVSGIMFGDVESKVYCLAFAALDEEYAIFGNVQQQTYTLVFDGARERIGFAPGGCD</sequence>
<dbReference type="Proteomes" id="UP001314170">
    <property type="component" value="Unassembled WGS sequence"/>
</dbReference>
<dbReference type="InterPro" id="IPR032799">
    <property type="entry name" value="TAXi_C"/>
</dbReference>
<dbReference type="InterPro" id="IPR033121">
    <property type="entry name" value="PEPTIDASE_A1"/>
</dbReference>
<dbReference type="FunFam" id="2.40.70.10:FF:000013">
    <property type="entry name" value="Aspartyl protease AED1"/>
    <property type="match status" value="1"/>
</dbReference>
<dbReference type="Gene3D" id="2.40.70.10">
    <property type="entry name" value="Acid Proteases"/>
    <property type="match status" value="2"/>
</dbReference>
<dbReference type="PROSITE" id="PS51767">
    <property type="entry name" value="PEPTIDASE_A1"/>
    <property type="match status" value="1"/>
</dbReference>
<dbReference type="InterPro" id="IPR001461">
    <property type="entry name" value="Aspartic_peptidase_A1"/>
</dbReference>
<keyword evidence="3" id="KW-0732">Signal</keyword>
<keyword evidence="6" id="KW-1185">Reference proteome</keyword>
<dbReference type="PRINTS" id="PR00792">
    <property type="entry name" value="PEPSIN"/>
</dbReference>
<dbReference type="InterPro" id="IPR032861">
    <property type="entry name" value="TAXi_N"/>
</dbReference>
<evidence type="ECO:0000259" key="4">
    <source>
        <dbReference type="PROSITE" id="PS51767"/>
    </source>
</evidence>
<evidence type="ECO:0000313" key="5">
    <source>
        <dbReference type="EMBL" id="CAK7354024.1"/>
    </source>
</evidence>
<dbReference type="PANTHER" id="PTHR13683:SF907">
    <property type="entry name" value="PEPTIDASE A1 DOMAIN-CONTAINING PROTEIN"/>
    <property type="match status" value="1"/>
</dbReference>
<comment type="similarity">
    <text evidence="1">Belongs to the peptidase A1 family.</text>
</comment>
<comment type="caution">
    <text evidence="5">The sequence shown here is derived from an EMBL/GenBank/DDBJ whole genome shotgun (WGS) entry which is preliminary data.</text>
</comment>